<reference evidence="7 8" key="1">
    <citation type="submission" date="2016-11" db="EMBL/GenBank/DDBJ databases">
        <authorList>
            <person name="Jaros S."/>
            <person name="Januszkiewicz K."/>
            <person name="Wedrychowicz H."/>
        </authorList>
    </citation>
    <scope>NUCLEOTIDE SEQUENCE [LARGE SCALE GENOMIC DNA]</scope>
    <source>
        <strain evidence="7 8">CGMCC 1.7049</strain>
    </source>
</reference>
<evidence type="ECO:0000313" key="8">
    <source>
        <dbReference type="Proteomes" id="UP000199758"/>
    </source>
</evidence>
<evidence type="ECO:0000256" key="5">
    <source>
        <dbReference type="ARBA" id="ARBA00023014"/>
    </source>
</evidence>
<dbReference type="InterPro" id="IPR036884">
    <property type="entry name" value="2Fe-2S-bd_dom_sf"/>
</dbReference>
<organism evidence="7 8">
    <name type="scientific">Hydrocarboniphaga daqingensis</name>
    <dbReference type="NCBI Taxonomy" id="490188"/>
    <lineage>
        <taxon>Bacteria</taxon>
        <taxon>Pseudomonadati</taxon>
        <taxon>Pseudomonadota</taxon>
        <taxon>Gammaproteobacteria</taxon>
        <taxon>Nevskiales</taxon>
        <taxon>Nevskiaceae</taxon>
        <taxon>Hydrocarboniphaga</taxon>
    </lineage>
</organism>
<dbReference type="SUPFAM" id="SSF54292">
    <property type="entry name" value="2Fe-2S ferredoxin-like"/>
    <property type="match status" value="1"/>
</dbReference>
<dbReference type="InterPro" id="IPR036010">
    <property type="entry name" value="2Fe-2S_ferredoxin-like_sf"/>
</dbReference>
<dbReference type="RefSeq" id="WP_072894507.1">
    <property type="nucleotide sequence ID" value="NZ_FQWZ01000002.1"/>
</dbReference>
<dbReference type="Proteomes" id="UP000199758">
    <property type="component" value="Unassembled WGS sequence"/>
</dbReference>
<dbReference type="InterPro" id="IPR051452">
    <property type="entry name" value="Diverse_Oxidoreductases"/>
</dbReference>
<dbReference type="PANTHER" id="PTHR44379">
    <property type="entry name" value="OXIDOREDUCTASE WITH IRON-SULFUR SUBUNIT"/>
    <property type="match status" value="1"/>
</dbReference>
<proteinExistence type="predicted"/>
<feature type="domain" description="2Fe-2S ferredoxin-type" evidence="6">
    <location>
        <begin position="1"/>
        <end position="76"/>
    </location>
</feature>
<dbReference type="InterPro" id="IPR012675">
    <property type="entry name" value="Beta-grasp_dom_sf"/>
</dbReference>
<dbReference type="Pfam" id="PF01799">
    <property type="entry name" value="Fer2_2"/>
    <property type="match status" value="1"/>
</dbReference>
<dbReference type="STRING" id="490188.SAMN04488068_0866"/>
<dbReference type="InterPro" id="IPR002888">
    <property type="entry name" value="2Fe-2S-bd"/>
</dbReference>
<evidence type="ECO:0000256" key="3">
    <source>
        <dbReference type="ARBA" id="ARBA00023002"/>
    </source>
</evidence>
<dbReference type="PROSITE" id="PS51085">
    <property type="entry name" value="2FE2S_FER_2"/>
    <property type="match status" value="1"/>
</dbReference>
<evidence type="ECO:0000256" key="4">
    <source>
        <dbReference type="ARBA" id="ARBA00023004"/>
    </source>
</evidence>
<dbReference type="AlphaFoldDB" id="A0A1M5LF28"/>
<keyword evidence="5" id="KW-0411">Iron-sulfur</keyword>
<dbReference type="OrthoDB" id="9775084at2"/>
<dbReference type="GO" id="GO:0046872">
    <property type="term" value="F:metal ion binding"/>
    <property type="evidence" value="ECO:0007669"/>
    <property type="project" value="UniProtKB-KW"/>
</dbReference>
<dbReference type="GO" id="GO:0016491">
    <property type="term" value="F:oxidoreductase activity"/>
    <property type="evidence" value="ECO:0007669"/>
    <property type="project" value="UniProtKB-KW"/>
</dbReference>
<gene>
    <name evidence="7" type="ORF">SAMN04488068_0866</name>
</gene>
<protein>
    <submittedName>
        <fullName evidence="7">Isoquinoline 1-oxidoreductase, alpha subunit</fullName>
    </submittedName>
</protein>
<dbReference type="FunFam" id="3.10.20.30:FF:000020">
    <property type="entry name" value="Xanthine dehydrogenase iron-sulfur subunit"/>
    <property type="match status" value="1"/>
</dbReference>
<dbReference type="Gene3D" id="1.10.150.120">
    <property type="entry name" value="[2Fe-2S]-binding domain"/>
    <property type="match status" value="1"/>
</dbReference>
<dbReference type="GO" id="GO:0051537">
    <property type="term" value="F:2 iron, 2 sulfur cluster binding"/>
    <property type="evidence" value="ECO:0007669"/>
    <property type="project" value="UniProtKB-KW"/>
</dbReference>
<dbReference type="InterPro" id="IPR006058">
    <property type="entry name" value="2Fe2S_fd_BS"/>
</dbReference>
<keyword evidence="3" id="KW-0560">Oxidoreductase</keyword>
<dbReference type="CDD" id="cd00207">
    <property type="entry name" value="fer2"/>
    <property type="match status" value="1"/>
</dbReference>
<dbReference type="PANTHER" id="PTHR44379:SF2">
    <property type="entry name" value="BLR6218 PROTEIN"/>
    <property type="match status" value="1"/>
</dbReference>
<dbReference type="PROSITE" id="PS00197">
    <property type="entry name" value="2FE2S_FER_1"/>
    <property type="match status" value="1"/>
</dbReference>
<dbReference type="Gene3D" id="3.10.20.30">
    <property type="match status" value="1"/>
</dbReference>
<dbReference type="Pfam" id="PF00111">
    <property type="entry name" value="Fer2"/>
    <property type="match status" value="1"/>
</dbReference>
<dbReference type="EMBL" id="FQWZ01000002">
    <property type="protein sequence ID" value="SHG63671.1"/>
    <property type="molecule type" value="Genomic_DNA"/>
</dbReference>
<dbReference type="SUPFAM" id="SSF47741">
    <property type="entry name" value="CO dehydrogenase ISP C-domain like"/>
    <property type="match status" value="1"/>
</dbReference>
<evidence type="ECO:0000313" key="7">
    <source>
        <dbReference type="EMBL" id="SHG63671.1"/>
    </source>
</evidence>
<name>A0A1M5LF28_9GAMM</name>
<evidence type="ECO:0000256" key="1">
    <source>
        <dbReference type="ARBA" id="ARBA00022714"/>
    </source>
</evidence>
<evidence type="ECO:0000259" key="6">
    <source>
        <dbReference type="PROSITE" id="PS51085"/>
    </source>
</evidence>
<keyword evidence="1" id="KW-0001">2Fe-2S</keyword>
<evidence type="ECO:0000256" key="2">
    <source>
        <dbReference type="ARBA" id="ARBA00022723"/>
    </source>
</evidence>
<accession>A0A1M5LF28</accession>
<keyword evidence="4" id="KW-0408">Iron</keyword>
<keyword evidence="8" id="KW-1185">Reference proteome</keyword>
<dbReference type="InterPro" id="IPR001041">
    <property type="entry name" value="2Fe-2S_ferredoxin-type"/>
</dbReference>
<keyword evidence="2" id="KW-0479">Metal-binding</keyword>
<sequence>MLEFKVNSQSQSVDVDPTTPLLWVLRDNLGLTGTKFGCGMAQCGACTVHMDGMPMRSCSLPVSVVAGKQITTIEGLQSKTAQAVQKAWVDLDVVQCGYCQSGQIMSAVALLESKPKPSDEDIDQAMGGNICRCATYVRIRAAIHAAAAQLSA</sequence>